<feature type="compositionally biased region" description="Basic residues" evidence="7">
    <location>
        <begin position="338"/>
        <end position="349"/>
    </location>
</feature>
<sequence>MDSWDPMAADFKDKNFNRYSEGVGRDLLDSNGSAVGAKLYVGNLPKNLGHEGLFNLFAEYGAVEEARIMQSDKDYTYGFVTMRSAVEAERAISKLHQKKLGNACLRVNVALTKEEREHRKQIKERESQIMNSLKKDFNWDEVGSVKSGFSDSRREGSVRNEHFAFGGRNQAFFGNESMGRGALAFSQPPLNIGRGFGRQMMPFENFGPGPLFQGRGSAVGWHEGGAYMNLPGFAGQGIHPLGQPQMQRPFDMGKQGSAGHFIDIQVPENPRLQGMKCCTYCRKEGCEYLCSRCRMYYCSVECQKLDWPNHKDICMAFGVYYKSRGEPDLTKLKQNGVKTKKSPRKPKGGGKHESDNSTSQDDSDTRTSTVGPTQKGNSNTQNSTTQGQGALKAKKTSKPKNSKEININKPSKLEVTSNLNQGGAEVEKGASMQAEKGGLNQSINGVDDKEDATAANGGAGDASYGQIQMTIPIGSSGMAYLTHYESPDKFWISLVEHLEDFTETTVLMAKQESCSPPTKPKPRDTFGALWEGEWARVEILSVTADEVTCYFIDYGNTGVVKIKDLRPLTVDIIKLPAQALCCCVSKMKPKGSSWSESAISKVNEWFGPPMSKYFSFEVVAIRGSKNAVKISIDNEALSELLLSNDFGERDTGEPGLPSITAGPKQGKVARFTVNDLKWASDMVNVGDQLTAAMLSLESVRKFVAMQESAADILPELEALMDAECFAEQPPYRPSAGDVVAAVYSEDKKWYRSQVLSVKGHKCSLFFVDYGNIEDQEIQYVKEITSQKIKAIPAQALVCCLHGLDPSTPASVSEKDIILEFAQQLPNFQVDETWTLLSVKGKGDECLFVDVVSTRGLSLVEALRKKFPELENRKAQASLSTNKLKNVDMNIDRTKASLSHPQTAADIAKPVTMKTVTKPLEVKGERLAINPDKKVSAKITYVHDCSHFYVCPSNNVQKFEAMMKKLNQSVQRRPKFEGTPAIGSVAVVQFSADKCWYRGRIQSVEAGGRCKVMFIDYGNSEMVPWEEMRELDANMCKLPAQAVRCRLAGELEQLSAASHGDFKDYLENNTVDLKVIGGDVDGVLVQIYAHGTDVNAALFGIDMSTSQERKTRKIKNLILESGCTTKVECVNMVSPTGFYVQVTSQVAATMAVTLDIKNRLEKSPEPMSSIAVGDFVASRFSEDSDVIWYRGRVDQVTGDKALIYFLDFGNFEERDKADLMCLSEQDCSESAATLKCQLQGCETSTPELDSDFARDAQSQIDSIRVIKQNEKNCVVDILDRNGLCISSRFQQPQRRSSVKHQGQPGPPGTKPKVSPSPDSLVSPVAALRLSTESLGELSSFTDVGVSHIDSFSSIYVVSTDSDRQTKLAELMMSLNQMAESLPQLFQPREGSLCAACFSEDGIWYRARVVSMASVTCVVQFVDYGNSEKTLPSQLREVKGDDSFMQLPAQAVKCCLVGFESDLDGNSRAGADLEAEAKEIGRLRAKLFEKTVRIKLVRTIGDTLVVDMESEQQSISKMFKQRRQPGPQGAKPKVSPSPDSLVSPVAPLRLWTESLGELSSFTDVGVSHIDSFSSIYVVSTDSDRQTKLAELMMSLNQMAGSLPQLSQPREGSLCAACFSEDGIWYRARVVSVASATCVVQFVDYGNSEKTLPSQLREIKGDNSFMQLPAQAVKCCLVGFESDLDGNCRAGADLEAEAKEIGRLRAKLFEKTVRIKLVRTIGDTLVVDMESEQQSISKMFKKPSVTNIPMLIDLVHEKPSETEFDAFVVQLTNLDEFYCHRYNEKEGSELMMMGELLQSDVSHLPHGLTCTPVVGGLYISEFQGTWYRCVVQKIMGSQVCIKYIDFGNCEEKSAGDLRPLERKRLAMPVRILKCKLYGVTPVFPGWEHPDMPTYLALLSEKQLRLKVHEEDDDGTLLVSLLIDDGQGILDVGQDLVRIGMATDPSQAVAAAPQIEGTGDDSEDELELAKQIEQLQKMLQEAKLKKAKGARK</sequence>
<dbReference type="Gene3D" id="2.30.30.140">
    <property type="match status" value="7"/>
</dbReference>
<keyword evidence="13" id="KW-1185">Reference proteome</keyword>
<evidence type="ECO:0008006" key="14">
    <source>
        <dbReference type="Google" id="ProtNLM"/>
    </source>
</evidence>
<evidence type="ECO:0000259" key="10">
    <source>
        <dbReference type="PROSITE" id="PS50865"/>
    </source>
</evidence>
<dbReference type="Gene3D" id="6.10.140.2220">
    <property type="match status" value="1"/>
</dbReference>
<name>A0AAE1A214_9GAST</name>
<dbReference type="InterPro" id="IPR012677">
    <property type="entry name" value="Nucleotide-bd_a/b_plait_sf"/>
</dbReference>
<evidence type="ECO:0000256" key="5">
    <source>
        <dbReference type="PROSITE-ProRule" id="PRU00176"/>
    </source>
</evidence>
<feature type="domain" description="Tudor" evidence="9">
    <location>
        <begin position="1605"/>
        <end position="1663"/>
    </location>
</feature>
<keyword evidence="1" id="KW-0479">Metal-binding</keyword>
<feature type="domain" description="Tudor" evidence="9">
    <location>
        <begin position="1800"/>
        <end position="1864"/>
    </location>
</feature>
<dbReference type="SUPFAM" id="SSF144232">
    <property type="entry name" value="HIT/MYND zinc finger-like"/>
    <property type="match status" value="1"/>
</dbReference>
<evidence type="ECO:0000256" key="4">
    <source>
        <dbReference type="PROSITE-ProRule" id="PRU00134"/>
    </source>
</evidence>
<feature type="coiled-coil region" evidence="6">
    <location>
        <begin position="1961"/>
        <end position="1988"/>
    </location>
</feature>
<dbReference type="PROSITE" id="PS50102">
    <property type="entry name" value="RRM"/>
    <property type="match status" value="1"/>
</dbReference>
<dbReference type="InterPro" id="IPR000504">
    <property type="entry name" value="RRM_dom"/>
</dbReference>
<dbReference type="Proteomes" id="UP001283361">
    <property type="component" value="Unassembled WGS sequence"/>
</dbReference>
<keyword evidence="6" id="KW-0175">Coiled coil</keyword>
<dbReference type="FunFam" id="2.30.30.140:FF:000018">
    <property type="entry name" value="Serine/threonine-protein kinase 31"/>
    <property type="match status" value="3"/>
</dbReference>
<evidence type="ECO:0000259" key="9">
    <source>
        <dbReference type="PROSITE" id="PS50304"/>
    </source>
</evidence>
<dbReference type="Pfam" id="PF01753">
    <property type="entry name" value="zf-MYND"/>
    <property type="match status" value="1"/>
</dbReference>
<feature type="region of interest" description="Disordered" evidence="7">
    <location>
        <begin position="1513"/>
        <end position="1538"/>
    </location>
</feature>
<dbReference type="PROSITE" id="PS50865">
    <property type="entry name" value="ZF_MYND_2"/>
    <property type="match status" value="1"/>
</dbReference>
<accession>A0AAE1A214</accession>
<feature type="compositionally biased region" description="Low complexity" evidence="7">
    <location>
        <begin position="1310"/>
        <end position="1319"/>
    </location>
</feature>
<reference evidence="12" key="1">
    <citation type="journal article" date="2023" name="G3 (Bethesda)">
        <title>A reference genome for the long-term kleptoplast-retaining sea slug Elysia crispata morphotype clarki.</title>
        <authorList>
            <person name="Eastman K.E."/>
            <person name="Pendleton A.L."/>
            <person name="Shaikh M.A."/>
            <person name="Suttiyut T."/>
            <person name="Ogas R."/>
            <person name="Tomko P."/>
            <person name="Gavelis G."/>
            <person name="Widhalm J.R."/>
            <person name="Wisecaver J.H."/>
        </authorList>
    </citation>
    <scope>NUCLEOTIDE SEQUENCE</scope>
    <source>
        <strain evidence="12">ECLA1</strain>
    </source>
</reference>
<protein>
    <recommendedName>
        <fullName evidence="14">Tudor domain-containing protein 1</fullName>
    </recommendedName>
</protein>
<dbReference type="SUPFAM" id="SSF54928">
    <property type="entry name" value="RNA-binding domain, RBD"/>
    <property type="match status" value="1"/>
</dbReference>
<dbReference type="GO" id="GO:0008270">
    <property type="term" value="F:zinc ion binding"/>
    <property type="evidence" value="ECO:0007669"/>
    <property type="project" value="UniProtKB-UniRule"/>
</dbReference>
<feature type="domain" description="RRM" evidence="8">
    <location>
        <begin position="37"/>
        <end position="112"/>
    </location>
</feature>
<evidence type="ECO:0000256" key="7">
    <source>
        <dbReference type="SAM" id="MobiDB-lite"/>
    </source>
</evidence>
<evidence type="ECO:0000256" key="3">
    <source>
        <dbReference type="ARBA" id="ARBA00022833"/>
    </source>
</evidence>
<dbReference type="InterPro" id="IPR002999">
    <property type="entry name" value="Tudor"/>
</dbReference>
<keyword evidence="5" id="KW-0694">RNA-binding</keyword>
<evidence type="ECO:0000313" key="12">
    <source>
        <dbReference type="EMBL" id="KAK3779735.1"/>
    </source>
</evidence>
<feature type="region of interest" description="Disordered" evidence="7">
    <location>
        <begin position="331"/>
        <end position="412"/>
    </location>
</feature>
<feature type="region of interest" description="Disordered" evidence="7">
    <location>
        <begin position="1289"/>
        <end position="1319"/>
    </location>
</feature>
<dbReference type="GO" id="GO:0003723">
    <property type="term" value="F:RNA binding"/>
    <property type="evidence" value="ECO:0007669"/>
    <property type="project" value="UniProtKB-UniRule"/>
</dbReference>
<dbReference type="InterPro" id="IPR035437">
    <property type="entry name" value="SNase_OB-fold_sf"/>
</dbReference>
<feature type="domain" description="Tudor" evidence="9">
    <location>
        <begin position="1385"/>
        <end position="1443"/>
    </location>
</feature>
<dbReference type="Pfam" id="PF00076">
    <property type="entry name" value="RRM_1"/>
    <property type="match status" value="1"/>
</dbReference>
<dbReference type="PANTHER" id="PTHR22948:SF72">
    <property type="entry name" value="TUDOR DOMAIN-CONTAINING PROTEIN"/>
    <property type="match status" value="1"/>
</dbReference>
<dbReference type="SMART" id="SM00360">
    <property type="entry name" value="RRM"/>
    <property type="match status" value="1"/>
</dbReference>
<dbReference type="SMART" id="SM00333">
    <property type="entry name" value="TUDOR"/>
    <property type="match status" value="7"/>
</dbReference>
<feature type="compositionally biased region" description="Polar residues" evidence="7">
    <location>
        <begin position="370"/>
        <end position="388"/>
    </location>
</feature>
<evidence type="ECO:0000256" key="2">
    <source>
        <dbReference type="ARBA" id="ARBA00022771"/>
    </source>
</evidence>
<dbReference type="EMBL" id="JAWDGP010002811">
    <property type="protein sequence ID" value="KAK3779735.1"/>
    <property type="molecule type" value="Genomic_DNA"/>
</dbReference>
<dbReference type="InterPro" id="IPR002893">
    <property type="entry name" value="Znf_MYND"/>
</dbReference>
<evidence type="ECO:0000259" key="8">
    <source>
        <dbReference type="PROSITE" id="PS50102"/>
    </source>
</evidence>
<feature type="domain" description="Tudor" evidence="9">
    <location>
        <begin position="1168"/>
        <end position="1228"/>
    </location>
</feature>
<dbReference type="Gene3D" id="2.40.50.90">
    <property type="match status" value="3"/>
</dbReference>
<dbReference type="PROSITE" id="PS51083">
    <property type="entry name" value="ZF_HIT"/>
    <property type="match status" value="1"/>
</dbReference>
<feature type="domain" description="MYND-type" evidence="10">
    <location>
        <begin position="278"/>
        <end position="314"/>
    </location>
</feature>
<feature type="domain" description="Tudor" evidence="9">
    <location>
        <begin position="732"/>
        <end position="790"/>
    </location>
</feature>
<dbReference type="SUPFAM" id="SSF63748">
    <property type="entry name" value="Tudor/PWWP/MBT"/>
    <property type="match status" value="7"/>
</dbReference>
<organism evidence="12 13">
    <name type="scientific">Elysia crispata</name>
    <name type="common">lettuce slug</name>
    <dbReference type="NCBI Taxonomy" id="231223"/>
    <lineage>
        <taxon>Eukaryota</taxon>
        <taxon>Metazoa</taxon>
        <taxon>Spiralia</taxon>
        <taxon>Lophotrochozoa</taxon>
        <taxon>Mollusca</taxon>
        <taxon>Gastropoda</taxon>
        <taxon>Heterobranchia</taxon>
        <taxon>Euthyneura</taxon>
        <taxon>Panpulmonata</taxon>
        <taxon>Sacoglossa</taxon>
        <taxon>Placobranchoidea</taxon>
        <taxon>Plakobranchidae</taxon>
        <taxon>Elysia</taxon>
    </lineage>
</organism>
<evidence type="ECO:0000256" key="6">
    <source>
        <dbReference type="SAM" id="Coils"/>
    </source>
</evidence>
<comment type="caution">
    <text evidence="12">The sequence shown here is derived from an EMBL/GenBank/DDBJ whole genome shotgun (WGS) entry which is preliminary data.</text>
</comment>
<evidence type="ECO:0000313" key="13">
    <source>
        <dbReference type="Proteomes" id="UP001283361"/>
    </source>
</evidence>
<dbReference type="Gene3D" id="3.30.70.330">
    <property type="match status" value="1"/>
</dbReference>
<feature type="domain" description="Tudor" evidence="9">
    <location>
        <begin position="978"/>
        <end position="1037"/>
    </location>
</feature>
<dbReference type="PROSITE" id="PS50304">
    <property type="entry name" value="TUDOR"/>
    <property type="match status" value="6"/>
</dbReference>
<dbReference type="InterPro" id="IPR050621">
    <property type="entry name" value="Tudor_domain_containing"/>
</dbReference>
<dbReference type="InterPro" id="IPR035979">
    <property type="entry name" value="RBD_domain_sf"/>
</dbReference>
<dbReference type="Pfam" id="PF00567">
    <property type="entry name" value="TUDOR"/>
    <property type="match status" value="7"/>
</dbReference>
<keyword evidence="2 4" id="KW-0863">Zinc-finger</keyword>
<gene>
    <name evidence="12" type="ORF">RRG08_035875</name>
</gene>
<evidence type="ECO:0000259" key="11">
    <source>
        <dbReference type="PROSITE" id="PS51083"/>
    </source>
</evidence>
<feature type="domain" description="HIT-type" evidence="11">
    <location>
        <begin position="278"/>
        <end position="314"/>
    </location>
</feature>
<evidence type="ECO:0000256" key="1">
    <source>
        <dbReference type="ARBA" id="ARBA00022723"/>
    </source>
</evidence>
<dbReference type="PANTHER" id="PTHR22948">
    <property type="entry name" value="TUDOR DOMAIN CONTAINING PROTEIN"/>
    <property type="match status" value="1"/>
</dbReference>
<dbReference type="InterPro" id="IPR007529">
    <property type="entry name" value="Znf_HIT"/>
</dbReference>
<feature type="region of interest" description="Disordered" evidence="7">
    <location>
        <begin position="438"/>
        <end position="461"/>
    </location>
</feature>
<keyword evidence="3" id="KW-0862">Zinc</keyword>
<proteinExistence type="predicted"/>
<dbReference type="CDD" id="cd23024">
    <property type="entry name" value="zf-HIT_ZNHIT2-3"/>
    <property type="match status" value="1"/>
</dbReference>